<dbReference type="VEuPathDB" id="VectorBase:SCAU014581"/>
<keyword evidence="1" id="KW-0472">Membrane</keyword>
<evidence type="ECO:0000313" key="2">
    <source>
        <dbReference type="EnsemblMetazoa" id="SCAU014581-PA"/>
    </source>
</evidence>
<feature type="transmembrane region" description="Helical" evidence="1">
    <location>
        <begin position="52"/>
        <end position="79"/>
    </location>
</feature>
<keyword evidence="1" id="KW-0812">Transmembrane</keyword>
<dbReference type="OrthoDB" id="8082783at2759"/>
<dbReference type="PANTHER" id="PTHR36694">
    <property type="entry name" value="PASIFLORA 1, ISOFORM A-RELATED"/>
    <property type="match status" value="1"/>
</dbReference>
<dbReference type="AlphaFoldDB" id="A0A1I8Q7G7"/>
<dbReference type="EnsemblMetazoa" id="SCAU014581-RA">
    <property type="protein sequence ID" value="SCAU014581-PA"/>
    <property type="gene ID" value="SCAU014581"/>
</dbReference>
<organism evidence="2 3">
    <name type="scientific">Stomoxys calcitrans</name>
    <name type="common">Stable fly</name>
    <name type="synonym">Conops calcitrans</name>
    <dbReference type="NCBI Taxonomy" id="35570"/>
    <lineage>
        <taxon>Eukaryota</taxon>
        <taxon>Metazoa</taxon>
        <taxon>Ecdysozoa</taxon>
        <taxon>Arthropoda</taxon>
        <taxon>Hexapoda</taxon>
        <taxon>Insecta</taxon>
        <taxon>Pterygota</taxon>
        <taxon>Neoptera</taxon>
        <taxon>Endopterygota</taxon>
        <taxon>Diptera</taxon>
        <taxon>Brachycera</taxon>
        <taxon>Muscomorpha</taxon>
        <taxon>Muscoidea</taxon>
        <taxon>Muscidae</taxon>
        <taxon>Stomoxys</taxon>
    </lineage>
</organism>
<proteinExistence type="predicted"/>
<dbReference type="KEGG" id="scac:106088047"/>
<name>A0A1I8Q7G7_STOCA</name>
<protein>
    <submittedName>
        <fullName evidence="2">Uncharacterized protein</fullName>
    </submittedName>
</protein>
<feature type="transmembrane region" description="Helical" evidence="1">
    <location>
        <begin position="12"/>
        <end position="32"/>
    </location>
</feature>
<keyword evidence="1" id="KW-1133">Transmembrane helix</keyword>
<reference evidence="2" key="1">
    <citation type="submission" date="2020-05" db="UniProtKB">
        <authorList>
            <consortium name="EnsemblMetazoa"/>
        </authorList>
    </citation>
    <scope>IDENTIFICATION</scope>
    <source>
        <strain evidence="2">USDA</strain>
    </source>
</reference>
<feature type="transmembrane region" description="Helical" evidence="1">
    <location>
        <begin position="125"/>
        <end position="146"/>
    </location>
</feature>
<feature type="transmembrane region" description="Helical" evidence="1">
    <location>
        <begin position="91"/>
        <end position="113"/>
    </location>
</feature>
<evidence type="ECO:0000313" key="3">
    <source>
        <dbReference type="Proteomes" id="UP000095300"/>
    </source>
</evidence>
<sequence>MGCCNVRVLSLIVAWFTTIVSAIFFFGLLGFACIIDHEFAEEEHLNESELTILFVACILGCLVAALTFAFCVMLLVGIYQDRYRLMMPYVYLFYIMFVLGSFVILAVFVYDLVDHQPAGDVFLGLIRNIIYLAFDIILFSPIYLLYQKMRKGPVLPEHHSLSNNEPVNKSLYGGQI</sequence>
<dbReference type="PANTHER" id="PTHR36694:SF11">
    <property type="entry name" value="LP21121P-RELATED"/>
    <property type="match status" value="1"/>
</dbReference>
<evidence type="ECO:0000256" key="1">
    <source>
        <dbReference type="SAM" id="Phobius"/>
    </source>
</evidence>
<dbReference type="PROSITE" id="PS51257">
    <property type="entry name" value="PROKAR_LIPOPROTEIN"/>
    <property type="match status" value="1"/>
</dbReference>
<dbReference type="Proteomes" id="UP000095300">
    <property type="component" value="Unassembled WGS sequence"/>
</dbReference>
<keyword evidence="3" id="KW-1185">Reference proteome</keyword>
<gene>
    <name evidence="2" type="primary">106088047</name>
</gene>
<accession>A0A1I8Q7G7</accession>